<evidence type="ECO:0000313" key="2">
    <source>
        <dbReference type="Proteomes" id="UP001055811"/>
    </source>
</evidence>
<keyword evidence="2" id="KW-1185">Reference proteome</keyword>
<reference evidence="1 2" key="2">
    <citation type="journal article" date="2022" name="Mol. Ecol. Resour.">
        <title>The genomes of chicory, endive, great burdock and yacon provide insights into Asteraceae paleo-polyploidization history and plant inulin production.</title>
        <authorList>
            <person name="Fan W."/>
            <person name="Wang S."/>
            <person name="Wang H."/>
            <person name="Wang A."/>
            <person name="Jiang F."/>
            <person name="Liu H."/>
            <person name="Zhao H."/>
            <person name="Xu D."/>
            <person name="Zhang Y."/>
        </authorList>
    </citation>
    <scope>NUCLEOTIDE SEQUENCE [LARGE SCALE GENOMIC DNA]</scope>
    <source>
        <strain evidence="2">cv. Punajuju</strain>
        <tissue evidence="1">Leaves</tissue>
    </source>
</reference>
<name>A0ACB9DSY6_CICIN</name>
<accession>A0ACB9DSY6</accession>
<gene>
    <name evidence="1" type="ORF">L2E82_20288</name>
</gene>
<evidence type="ECO:0000313" key="1">
    <source>
        <dbReference type="EMBL" id="KAI3749672.1"/>
    </source>
</evidence>
<dbReference type="EMBL" id="CM042012">
    <property type="protein sequence ID" value="KAI3749672.1"/>
    <property type="molecule type" value="Genomic_DNA"/>
</dbReference>
<dbReference type="Proteomes" id="UP001055811">
    <property type="component" value="Linkage Group LG04"/>
</dbReference>
<proteinExistence type="predicted"/>
<organism evidence="1 2">
    <name type="scientific">Cichorium intybus</name>
    <name type="common">Chicory</name>
    <dbReference type="NCBI Taxonomy" id="13427"/>
    <lineage>
        <taxon>Eukaryota</taxon>
        <taxon>Viridiplantae</taxon>
        <taxon>Streptophyta</taxon>
        <taxon>Embryophyta</taxon>
        <taxon>Tracheophyta</taxon>
        <taxon>Spermatophyta</taxon>
        <taxon>Magnoliopsida</taxon>
        <taxon>eudicotyledons</taxon>
        <taxon>Gunneridae</taxon>
        <taxon>Pentapetalae</taxon>
        <taxon>asterids</taxon>
        <taxon>campanulids</taxon>
        <taxon>Asterales</taxon>
        <taxon>Asteraceae</taxon>
        <taxon>Cichorioideae</taxon>
        <taxon>Cichorieae</taxon>
        <taxon>Cichoriinae</taxon>
        <taxon>Cichorium</taxon>
    </lineage>
</organism>
<comment type="caution">
    <text evidence="1">The sequence shown here is derived from an EMBL/GenBank/DDBJ whole genome shotgun (WGS) entry which is preliminary data.</text>
</comment>
<protein>
    <submittedName>
        <fullName evidence="1">Uncharacterized protein</fullName>
    </submittedName>
</protein>
<sequence>MGGDAISLADSSIDDECLPTINQQFLDRLKEILSSRPVGLIGKTTEENEPVFTESDARSFRDSYSTLEIKANERRMHNVYAQVLKKYVELKHRAVNMDVAKSKILSYTPGSWIENVGGKTMNDYNLPKATTLLLIGPKGSGKSSLINRISRVFEDDKFAPERAQVSYNSSVENGTSFLYEYMIPRNSTSFCLYDTHGFSNDSSENLEMIKHWMTKGVSHKELAKSSTLQTEVKHEGRQDKLVFYERRTVNFVIFVVNGISILKCVETDGADTQYADMVAEVFSSPSLSFKDHEPAIAITHGDQLSLSERARVRVYLGELLGVHPSKQTFDIPDDNEPTTELTIVDLLRYALEHADRNLPCKSRPLISKARRCNNHFSLFLSFCLFFFFGNDVDFHVESVPEPIPIQISPETNEVIKEKVSDYMKEYLHVNRIEQRDYIKEKVSDYMKEHLHANRIEQRDYIKEKVSDYMREHLHANRIERRDYNPDNRKVITTILDVVDRLCCVLVVTTIFVCFFCCDNDVDARLLAHSQIRHLRHRQPPQRNCNPYPSTFTHRRFKIRAVMGGDTISLPDSSIDDEDLSTINQQIRDRLIEIPTSRPFGLSGKTMEENESVFTESDARSFRDSYNTSEIKENERRMLQVRKHYDELKHRAVNMEVAKSKILSYTPGSWVENVGGMTMNDYNLPKITTLLLIGPKGSGKSSLINRISRVFEDDKFAPERAQVSYNSSIGNGTSFLQEYMIPRNSTSFCLYDTCGFSNDLSENLEMINHWMTKGVYHNELVKSSSLQARIKRKSRQEKLVPYKRRTVNFVIFVVNGLEILKCLDSNEADTRYTEIVSEVFNSPFLSFKDHKPAIVITHGDQLSLSERALVRVYLGELLGVHPSKQTFDIPDDNEPTTELTIVDLLRYALEHADRNLTCKSRPLINKGCRIHLWTCLLLLLSVGMSVFNVHLHGSRSLNVQSESVPEPSLEVKKVFPESILEPSLEVKKVFDDWIPESSMETKKVHEKKIRKPRRVTKKVHVKRGREASVEIDWKKIRHLWYG</sequence>
<reference evidence="2" key="1">
    <citation type="journal article" date="2022" name="Mol. Ecol. Resour.">
        <title>The genomes of chicory, endive, great burdock and yacon provide insights into Asteraceae palaeo-polyploidization history and plant inulin production.</title>
        <authorList>
            <person name="Fan W."/>
            <person name="Wang S."/>
            <person name="Wang H."/>
            <person name="Wang A."/>
            <person name="Jiang F."/>
            <person name="Liu H."/>
            <person name="Zhao H."/>
            <person name="Xu D."/>
            <person name="Zhang Y."/>
        </authorList>
    </citation>
    <scope>NUCLEOTIDE SEQUENCE [LARGE SCALE GENOMIC DNA]</scope>
    <source>
        <strain evidence="2">cv. Punajuju</strain>
    </source>
</reference>